<dbReference type="Proteomes" id="UP000095192">
    <property type="component" value="Unassembled WGS sequence"/>
</dbReference>
<proteinExistence type="predicted"/>
<name>A0A1D3CVX6_9EIME</name>
<accession>A0A1D3CVX6</accession>
<evidence type="ECO:0000313" key="3">
    <source>
        <dbReference type="Proteomes" id="UP000095192"/>
    </source>
</evidence>
<dbReference type="VEuPathDB" id="ToxoDB:cyc_08437"/>
<sequence length="344" mass="37038">MQECHSAASVGDRLRKKARIAEYQKAAVTSCLSRRITANLRRQSCIRRRTDNSRQRQESALGTENEGTRRSHSRRESTTRQRGFAVLKIKRAIAGSGVACCSLLLVLVRQVKGSAWLADARTGTLSRRTEDDAILLRGGGGGSIQQGLEATWGGPPLAAPDEGGASGCCHSSSGCRPFTAAAAAAQNSCLHVDEQRQQTVGHLKQHLLRLLHRGVFSGNAPAIASNCPPREPVEGEDGSAKRCSLLQLRLQGFMLPDEQPLAVIRDGDVVTACLHNLNVTTHGTPRQADLLQQEELTPSKHKLVGRANSRHSPQSSSSSSTAYVLDLSRCRCSVYSASSNKSKS</sequence>
<evidence type="ECO:0000313" key="2">
    <source>
        <dbReference type="EMBL" id="OEH75365.1"/>
    </source>
</evidence>
<reference evidence="2 3" key="1">
    <citation type="journal article" date="2016" name="BMC Genomics">
        <title>Comparative genomics reveals Cyclospora cayetanensis possesses coccidia-like metabolism and invasion components but unique surface antigens.</title>
        <authorList>
            <person name="Liu S."/>
            <person name="Wang L."/>
            <person name="Zheng H."/>
            <person name="Xu Z."/>
            <person name="Roellig D.M."/>
            <person name="Li N."/>
            <person name="Frace M.A."/>
            <person name="Tang K."/>
            <person name="Arrowood M.J."/>
            <person name="Moss D.M."/>
            <person name="Zhang L."/>
            <person name="Feng Y."/>
            <person name="Xiao L."/>
        </authorList>
    </citation>
    <scope>NUCLEOTIDE SEQUENCE [LARGE SCALE GENOMIC DNA]</scope>
    <source>
        <strain evidence="2 3">CHN_HEN01</strain>
    </source>
</reference>
<gene>
    <name evidence="2" type="ORF">cyc_08437</name>
</gene>
<comment type="caution">
    <text evidence="2">The sequence shown here is derived from an EMBL/GenBank/DDBJ whole genome shotgun (WGS) entry which is preliminary data.</text>
</comment>
<dbReference type="EMBL" id="JROU02001744">
    <property type="protein sequence ID" value="OEH75365.1"/>
    <property type="molecule type" value="Genomic_DNA"/>
</dbReference>
<feature type="region of interest" description="Disordered" evidence="1">
    <location>
        <begin position="303"/>
        <end position="322"/>
    </location>
</feature>
<feature type="region of interest" description="Disordered" evidence="1">
    <location>
        <begin position="47"/>
        <end position="81"/>
    </location>
</feature>
<dbReference type="VEuPathDB" id="ToxoDB:LOC34621703"/>
<keyword evidence="3" id="KW-1185">Reference proteome</keyword>
<evidence type="ECO:0000256" key="1">
    <source>
        <dbReference type="SAM" id="MobiDB-lite"/>
    </source>
</evidence>
<protein>
    <submittedName>
        <fullName evidence="2">Uncharacterized protein</fullName>
    </submittedName>
</protein>
<feature type="compositionally biased region" description="Basic and acidic residues" evidence="1">
    <location>
        <begin position="48"/>
        <end position="57"/>
    </location>
</feature>
<dbReference type="InParanoid" id="A0A1D3CVX6"/>
<organism evidence="2 3">
    <name type="scientific">Cyclospora cayetanensis</name>
    <dbReference type="NCBI Taxonomy" id="88456"/>
    <lineage>
        <taxon>Eukaryota</taxon>
        <taxon>Sar</taxon>
        <taxon>Alveolata</taxon>
        <taxon>Apicomplexa</taxon>
        <taxon>Conoidasida</taxon>
        <taxon>Coccidia</taxon>
        <taxon>Eucoccidiorida</taxon>
        <taxon>Eimeriorina</taxon>
        <taxon>Eimeriidae</taxon>
        <taxon>Cyclospora</taxon>
    </lineage>
</organism>
<dbReference type="AlphaFoldDB" id="A0A1D3CVX6"/>
<feature type="compositionally biased region" description="Basic and acidic residues" evidence="1">
    <location>
        <begin position="66"/>
        <end position="79"/>
    </location>
</feature>
<feature type="compositionally biased region" description="Low complexity" evidence="1">
    <location>
        <begin position="310"/>
        <end position="320"/>
    </location>
</feature>